<name>A0A6C0KHU8_9ZZZZ</name>
<dbReference type="Pfam" id="PF02201">
    <property type="entry name" value="SWIB"/>
    <property type="match status" value="1"/>
</dbReference>
<dbReference type="PANTHER" id="PTHR13844">
    <property type="entry name" value="SWI/SNF-RELATED MATRIX-ASSOCIATED ACTIN-DEPENDENT REGULATOR OF CHROMATIN SUBFAMILY D"/>
    <property type="match status" value="1"/>
</dbReference>
<proteinExistence type="predicted"/>
<evidence type="ECO:0000259" key="1">
    <source>
        <dbReference type="PROSITE" id="PS51925"/>
    </source>
</evidence>
<dbReference type="CDD" id="cd10567">
    <property type="entry name" value="SWIB-MDM2_like"/>
    <property type="match status" value="1"/>
</dbReference>
<evidence type="ECO:0000313" key="2">
    <source>
        <dbReference type="EMBL" id="QHU15908.1"/>
    </source>
</evidence>
<dbReference type="SMART" id="SM00151">
    <property type="entry name" value="SWIB"/>
    <property type="match status" value="1"/>
</dbReference>
<dbReference type="Gene3D" id="1.10.245.10">
    <property type="entry name" value="SWIB/MDM2 domain"/>
    <property type="match status" value="1"/>
</dbReference>
<organism evidence="2">
    <name type="scientific">viral metagenome</name>
    <dbReference type="NCBI Taxonomy" id="1070528"/>
    <lineage>
        <taxon>unclassified sequences</taxon>
        <taxon>metagenomes</taxon>
        <taxon>organismal metagenomes</taxon>
    </lineage>
</organism>
<sequence length="232" mass="25903">MTKQSKSSTKEVKEEVKVAVPAPAPVAAEEKSSRKKKAVAEVAAVVAPPVPVVAQPAAEEEVVDPEAVVTKRRQVTRDDVEKDFDALLQSLDEEIESCRKSEDKTKAKGVRFLRAVAKRVRQLRSDSLRVASKKVRRTTTSSASGNSGFMKPVKISKDMQKFTGLKEDQLVSRVEVTKSICQYVKENSLQNQADRRQFTPDEKLAKLLGTDKPLTYYALQQHIQPHFIKEVK</sequence>
<feature type="domain" description="DM2" evidence="1">
    <location>
        <begin position="148"/>
        <end position="229"/>
    </location>
</feature>
<protein>
    <recommendedName>
        <fullName evidence="1">DM2 domain-containing protein</fullName>
    </recommendedName>
</protein>
<accession>A0A6C0KHU8</accession>
<dbReference type="InterPro" id="IPR036885">
    <property type="entry name" value="SWIB_MDM2_dom_sf"/>
</dbReference>
<reference evidence="2" key="1">
    <citation type="journal article" date="2020" name="Nature">
        <title>Giant virus diversity and host interactions through global metagenomics.</title>
        <authorList>
            <person name="Schulz F."/>
            <person name="Roux S."/>
            <person name="Paez-Espino D."/>
            <person name="Jungbluth S."/>
            <person name="Walsh D.A."/>
            <person name="Denef V.J."/>
            <person name="McMahon K.D."/>
            <person name="Konstantinidis K.T."/>
            <person name="Eloe-Fadrosh E.A."/>
            <person name="Kyrpides N.C."/>
            <person name="Woyke T."/>
        </authorList>
    </citation>
    <scope>NUCLEOTIDE SEQUENCE</scope>
    <source>
        <strain evidence="2">GVMAG-S-3300010158-109</strain>
    </source>
</reference>
<dbReference type="AlphaFoldDB" id="A0A6C0KHU8"/>
<dbReference type="SUPFAM" id="SSF47592">
    <property type="entry name" value="SWIB/MDM2 domain"/>
    <property type="match status" value="1"/>
</dbReference>
<dbReference type="InterPro" id="IPR019835">
    <property type="entry name" value="SWIB_domain"/>
</dbReference>
<dbReference type="EMBL" id="MN740869">
    <property type="protein sequence ID" value="QHU15908.1"/>
    <property type="molecule type" value="Genomic_DNA"/>
</dbReference>
<dbReference type="InterPro" id="IPR003121">
    <property type="entry name" value="SWIB_MDM2_domain"/>
</dbReference>
<dbReference type="PROSITE" id="PS51925">
    <property type="entry name" value="SWIB_MDM2"/>
    <property type="match status" value="1"/>
</dbReference>